<name>A0AAD6YWN6_9AGAR</name>
<organism evidence="1 2">
    <name type="scientific">Mycena albidolilacea</name>
    <dbReference type="NCBI Taxonomy" id="1033008"/>
    <lineage>
        <taxon>Eukaryota</taxon>
        <taxon>Fungi</taxon>
        <taxon>Dikarya</taxon>
        <taxon>Basidiomycota</taxon>
        <taxon>Agaricomycotina</taxon>
        <taxon>Agaricomycetes</taxon>
        <taxon>Agaricomycetidae</taxon>
        <taxon>Agaricales</taxon>
        <taxon>Marasmiineae</taxon>
        <taxon>Mycenaceae</taxon>
        <taxon>Mycena</taxon>
    </lineage>
</organism>
<dbReference type="Proteomes" id="UP001218218">
    <property type="component" value="Unassembled WGS sequence"/>
</dbReference>
<dbReference type="EMBL" id="JARIHO010000155">
    <property type="protein sequence ID" value="KAJ7300711.1"/>
    <property type="molecule type" value="Genomic_DNA"/>
</dbReference>
<sequence length="170" mass="18713">MDELMKAPPTVSMVSQPAAGLSSGPGSFESTYRTVMGFNDELSDDDGEQGKVKVLFDEGLEEEMEHISNKYPPGMCSLHPDLKCYHSCVTNLHFKLDRLKNIVWAAAIKKGMASLITPPLASNHFKTSVALRNTISSRRSHPSKNYVILSSRWPAIHQLMSGPLKILADA</sequence>
<reference evidence="1" key="1">
    <citation type="submission" date="2023-03" db="EMBL/GenBank/DDBJ databases">
        <title>Massive genome expansion in bonnet fungi (Mycena s.s.) driven by repeated elements and novel gene families across ecological guilds.</title>
        <authorList>
            <consortium name="Lawrence Berkeley National Laboratory"/>
            <person name="Harder C.B."/>
            <person name="Miyauchi S."/>
            <person name="Viragh M."/>
            <person name="Kuo A."/>
            <person name="Thoen E."/>
            <person name="Andreopoulos B."/>
            <person name="Lu D."/>
            <person name="Skrede I."/>
            <person name="Drula E."/>
            <person name="Henrissat B."/>
            <person name="Morin E."/>
            <person name="Kohler A."/>
            <person name="Barry K."/>
            <person name="LaButti K."/>
            <person name="Morin E."/>
            <person name="Salamov A."/>
            <person name="Lipzen A."/>
            <person name="Mereny Z."/>
            <person name="Hegedus B."/>
            <person name="Baldrian P."/>
            <person name="Stursova M."/>
            <person name="Weitz H."/>
            <person name="Taylor A."/>
            <person name="Grigoriev I.V."/>
            <person name="Nagy L.G."/>
            <person name="Martin F."/>
            <person name="Kauserud H."/>
        </authorList>
    </citation>
    <scope>NUCLEOTIDE SEQUENCE</scope>
    <source>
        <strain evidence="1">CBHHK002</strain>
    </source>
</reference>
<keyword evidence="2" id="KW-1185">Reference proteome</keyword>
<gene>
    <name evidence="1" type="ORF">DFH08DRAFT_828222</name>
</gene>
<evidence type="ECO:0000313" key="2">
    <source>
        <dbReference type="Proteomes" id="UP001218218"/>
    </source>
</evidence>
<evidence type="ECO:0000313" key="1">
    <source>
        <dbReference type="EMBL" id="KAJ7300711.1"/>
    </source>
</evidence>
<dbReference type="AlphaFoldDB" id="A0AAD6YWN6"/>
<protein>
    <submittedName>
        <fullName evidence="1">Uncharacterized protein</fullName>
    </submittedName>
</protein>
<proteinExistence type="predicted"/>
<accession>A0AAD6YWN6</accession>
<comment type="caution">
    <text evidence="1">The sequence shown here is derived from an EMBL/GenBank/DDBJ whole genome shotgun (WGS) entry which is preliminary data.</text>
</comment>